<dbReference type="InterPro" id="IPR011748">
    <property type="entry name" value="Unchr_phage_tail-like"/>
</dbReference>
<name>A0ABN7TJV0_9BACL</name>
<dbReference type="Proteomes" id="UP000730618">
    <property type="component" value="Unassembled WGS sequence"/>
</dbReference>
<evidence type="ECO:0000313" key="2">
    <source>
        <dbReference type="Proteomes" id="UP000730618"/>
    </source>
</evidence>
<protein>
    <recommendedName>
        <fullName evidence="3">Phage tail protein</fullName>
    </recommendedName>
</protein>
<proteinExistence type="predicted"/>
<dbReference type="InterPro" id="IPR006521">
    <property type="entry name" value="Tail_protein_I"/>
</dbReference>
<organism evidence="1 2">
    <name type="scientific">Paenibacillus allorhizosphaerae</name>
    <dbReference type="NCBI Taxonomy" id="2849866"/>
    <lineage>
        <taxon>Bacteria</taxon>
        <taxon>Bacillati</taxon>
        <taxon>Bacillota</taxon>
        <taxon>Bacilli</taxon>
        <taxon>Bacillales</taxon>
        <taxon>Paenibacillaceae</taxon>
        <taxon>Paenibacillus</taxon>
    </lineage>
</organism>
<dbReference type="RefSeq" id="WP_218099003.1">
    <property type="nucleotide sequence ID" value="NZ_CAJVCE010000006.1"/>
</dbReference>
<comment type="caution">
    <text evidence="1">The sequence shown here is derived from an EMBL/GenBank/DDBJ whole genome shotgun (WGS) entry which is preliminary data.</text>
</comment>
<gene>
    <name evidence="1" type="ORF">PAECIP111802_02677</name>
</gene>
<evidence type="ECO:0000313" key="1">
    <source>
        <dbReference type="EMBL" id="CAG7640719.1"/>
    </source>
</evidence>
<reference evidence="1 2" key="1">
    <citation type="submission" date="2021-06" db="EMBL/GenBank/DDBJ databases">
        <authorList>
            <person name="Criscuolo A."/>
        </authorList>
    </citation>
    <scope>NUCLEOTIDE SEQUENCE [LARGE SCALE GENOMIC DNA]</scope>
    <source>
        <strain evidence="2">CIP 111802</strain>
    </source>
</reference>
<keyword evidence="2" id="KW-1185">Reference proteome</keyword>
<dbReference type="Pfam" id="PF09684">
    <property type="entry name" value="Tail_P2_I"/>
    <property type="match status" value="1"/>
</dbReference>
<sequence>MPETNFFSFNKKADWQQGYLFNLEAENQELTLQRARKYSISKEISLPDIFMLAQADADDSGGESKVDIVDFTVGPAGRLLLLDNQTNIWLFDYYNGHQELLFRQGHDLFSAASLLAYTDELLLVADGAETGRITAFSADNGQIRWTLEQWDGNPLYPVAVDTDAKGNIYAVVLLRPSGMGVIVLDPEGQVTAVHGLAGSSADDETAGVHLRERFFISVRQEHEFVVLDAGLRTLYTGMGSVSVPLDLQSPDLWLSGVAVDAGGEVYIGNRQPLRSDEEGNRSLLKYNLQGELLEQVSGFRGQVHKMLMDDHAKIFVLNFDRDVLTMLEYKQRIRETEPGAGLVGHYWSTSIDSTVEDTIWHKVTLVADIPEETQLKLYYYSSDREDIVVDGVWTNLDAFVLDPSVSMEAKLKATRNMWSEAVINPVDALFFEAQGRYLWIRIEYNGTEQKSPAIRRMRVYFPRTSYLQYLPAVYQEDPDGTRFLERFLSLFAVFFDGMEEEIAGISKYFDVETSPEEFLKWLASWLGIAVNDLWTERQIRELIRQAPTLYRQRGTRKAIGDLLHIYTGSRPFIVEHFEIRKLLEKSEWKSMLTELYTDNPYCFCILLEQKHMATEKQRQMIQTIVNEQKPAHTEMKLVVLQPWMFMDMHTYLGINSILTEPSEITLDTYMTMPHNTLLGEGKKQPNLRFQHDEDTGLE</sequence>
<dbReference type="EMBL" id="CAJVCE010000006">
    <property type="protein sequence ID" value="CAG7640719.1"/>
    <property type="molecule type" value="Genomic_DNA"/>
</dbReference>
<dbReference type="NCBIfam" id="TIGR02242">
    <property type="entry name" value="tail_TIGR02242"/>
    <property type="match status" value="1"/>
</dbReference>
<evidence type="ECO:0008006" key="3">
    <source>
        <dbReference type="Google" id="ProtNLM"/>
    </source>
</evidence>
<accession>A0ABN7TJV0</accession>